<dbReference type="Gene3D" id="3.40.50.300">
    <property type="entry name" value="P-loop containing nucleotide triphosphate hydrolases"/>
    <property type="match status" value="1"/>
</dbReference>
<dbReference type="SUPFAM" id="SSF52540">
    <property type="entry name" value="P-loop containing nucleoside triphosphate hydrolases"/>
    <property type="match status" value="1"/>
</dbReference>
<keyword evidence="1" id="KW-0547">Nucleotide-binding</keyword>
<gene>
    <name evidence="4" type="ORF">UW79_C0005G0010</name>
</gene>
<evidence type="ECO:0000313" key="4">
    <source>
        <dbReference type="EMBL" id="KKT82485.1"/>
    </source>
</evidence>
<keyword evidence="2" id="KW-0067">ATP-binding</keyword>
<evidence type="ECO:0000313" key="5">
    <source>
        <dbReference type="Proteomes" id="UP000034032"/>
    </source>
</evidence>
<evidence type="ECO:0000259" key="3">
    <source>
        <dbReference type="SMART" id="SM00382"/>
    </source>
</evidence>
<name>A0A0G1KG39_9BACT</name>
<dbReference type="InterPro" id="IPR027417">
    <property type="entry name" value="P-loop_NTPase"/>
</dbReference>
<comment type="caution">
    <text evidence="4">The sequence shown here is derived from an EMBL/GenBank/DDBJ whole genome shotgun (WGS) entry which is preliminary data.</text>
</comment>
<dbReference type="PANTHER" id="PTHR23077:SF171">
    <property type="entry name" value="NUCLEAR VALOSIN-CONTAINING PROTEIN-LIKE"/>
    <property type="match status" value="1"/>
</dbReference>
<dbReference type="SMART" id="SM00382">
    <property type="entry name" value="AAA"/>
    <property type="match status" value="1"/>
</dbReference>
<dbReference type="InterPro" id="IPR003593">
    <property type="entry name" value="AAA+_ATPase"/>
</dbReference>
<dbReference type="Pfam" id="PF00004">
    <property type="entry name" value="AAA"/>
    <property type="match status" value="1"/>
</dbReference>
<evidence type="ECO:0000256" key="1">
    <source>
        <dbReference type="ARBA" id="ARBA00022741"/>
    </source>
</evidence>
<dbReference type="AlphaFoldDB" id="A0A0G1KG39"/>
<proteinExistence type="predicted"/>
<dbReference type="Proteomes" id="UP000034032">
    <property type="component" value="Unassembled WGS sequence"/>
</dbReference>
<reference evidence="4 5" key="1">
    <citation type="journal article" date="2015" name="Nature">
        <title>rRNA introns, odd ribosomes, and small enigmatic genomes across a large radiation of phyla.</title>
        <authorList>
            <person name="Brown C.T."/>
            <person name="Hug L.A."/>
            <person name="Thomas B.C."/>
            <person name="Sharon I."/>
            <person name="Castelle C.J."/>
            <person name="Singh A."/>
            <person name="Wilkins M.J."/>
            <person name="Williams K.H."/>
            <person name="Banfield J.F."/>
        </authorList>
    </citation>
    <scope>NUCLEOTIDE SEQUENCE [LARGE SCALE GENOMIC DNA]</scope>
</reference>
<evidence type="ECO:0000256" key="2">
    <source>
        <dbReference type="ARBA" id="ARBA00022840"/>
    </source>
</evidence>
<protein>
    <submittedName>
        <fullName evidence="4">AAA ATPase central domain protein</fullName>
    </submittedName>
</protein>
<dbReference type="PANTHER" id="PTHR23077">
    <property type="entry name" value="AAA-FAMILY ATPASE"/>
    <property type="match status" value="1"/>
</dbReference>
<dbReference type="InterPro" id="IPR003959">
    <property type="entry name" value="ATPase_AAA_core"/>
</dbReference>
<organism evidence="4 5">
    <name type="scientific">Candidatus Yanofskybacteria bacterium GW2011_GWA2_44_9</name>
    <dbReference type="NCBI Taxonomy" id="1619025"/>
    <lineage>
        <taxon>Bacteria</taxon>
        <taxon>Candidatus Yanofskyibacteriota</taxon>
    </lineage>
</organism>
<dbReference type="GO" id="GO:0016887">
    <property type="term" value="F:ATP hydrolysis activity"/>
    <property type="evidence" value="ECO:0007669"/>
    <property type="project" value="InterPro"/>
</dbReference>
<dbReference type="InterPro" id="IPR050168">
    <property type="entry name" value="AAA_ATPase_domain"/>
</dbReference>
<sequence length="655" mass="73409">MEGWLKEIDNKFKSGASHTFLLHLNVSDAFLVSRGSNTRLESINDLILNNSPLSEAEFVAFYNIGEGIRFASEKSEEKFLKFLAIVKSKKLPPALGGGNEAVEEFHAKRHSLGYALKLFSHMLRIGWKDVTKIIDKKAEMSELIREDREPEEFKKFLADKSHKPFFGAVFEYLETIVPPNSAHSSSSDDRSALVYLLTISKDQSIRLSRNILFLLTEGLTSVANQLESETHGIVPVKIDFPDQTKRALLYGWLLKGRETSRNLDVRAFAQHSAGMSINAITSLVKESSYKSEPITHRVLFERKKKFIEEQSGGLVEVIRPICGIKAIGGLDEHKRYIARVVEHMRAGNLSSIPTGVLLLGAPGTGKTVFAQSVAYEAEVPFVTLKNIREKWVGQSERNLDFALELILVLAPVVVFMDEIDQELQTRSEAPVGDSGVNNRLQGRLFMFMSDTNLRGKVMWIAASNRPDLIDPALLRDGRFDDKIPFFPPSAKERVDIVGALLYKYAVLSDATNSPLKTSEVELKLVREFARMSHCHLISQEIRKCDPDEFHSLALDMDKDGEDEIYFTGGQIENIIRRAIANSAGMNEALSGKHLLEALNDYIPPRDMLIHNQMTLLALSFCNSLRFIPKEGRWYKAARSLGIIGAESNTAKPKLS</sequence>
<accession>A0A0G1KG39</accession>
<dbReference type="GO" id="GO:0005524">
    <property type="term" value="F:ATP binding"/>
    <property type="evidence" value="ECO:0007669"/>
    <property type="project" value="UniProtKB-KW"/>
</dbReference>
<feature type="domain" description="AAA+ ATPase" evidence="3">
    <location>
        <begin position="352"/>
        <end position="489"/>
    </location>
</feature>
<dbReference type="EMBL" id="LCJR01000005">
    <property type="protein sequence ID" value="KKT82485.1"/>
    <property type="molecule type" value="Genomic_DNA"/>
</dbReference>